<dbReference type="AlphaFoldDB" id="A0A9P9HXY4"/>
<evidence type="ECO:0000259" key="2">
    <source>
        <dbReference type="Pfam" id="PF00144"/>
    </source>
</evidence>
<dbReference type="InterPro" id="IPR001466">
    <property type="entry name" value="Beta-lactam-related"/>
</dbReference>
<feature type="domain" description="Peptidase S12 Pab87-related C-terminal" evidence="3">
    <location>
        <begin position="390"/>
        <end position="491"/>
    </location>
</feature>
<feature type="domain" description="Beta-lactamase-related" evidence="2">
    <location>
        <begin position="15"/>
        <end position="359"/>
    </location>
</feature>
<evidence type="ECO:0000259" key="3">
    <source>
        <dbReference type="Pfam" id="PF11954"/>
    </source>
</evidence>
<dbReference type="Proteomes" id="UP000720189">
    <property type="component" value="Unassembled WGS sequence"/>
</dbReference>
<dbReference type="InterPro" id="IPR021860">
    <property type="entry name" value="Peptidase_S12_Pab87-rel_C"/>
</dbReference>
<accession>A0A9P9HXY4</accession>
<dbReference type="Pfam" id="PF00144">
    <property type="entry name" value="Beta-lactamase"/>
    <property type="match status" value="1"/>
</dbReference>
<protein>
    <submittedName>
        <fullName evidence="4">D-aminoacylase</fullName>
    </submittedName>
</protein>
<dbReference type="InterPro" id="IPR012338">
    <property type="entry name" value="Beta-lactam/transpept-like"/>
</dbReference>
<dbReference type="SUPFAM" id="SSF56601">
    <property type="entry name" value="beta-lactamase/transpeptidase-like"/>
    <property type="match status" value="1"/>
</dbReference>
<keyword evidence="5" id="KW-1185">Reference proteome</keyword>
<evidence type="ECO:0000256" key="1">
    <source>
        <dbReference type="ARBA" id="ARBA00038215"/>
    </source>
</evidence>
<dbReference type="GeneID" id="70219672"/>
<comment type="similarity">
    <text evidence="1">Belongs to the peptidase S12 family.</text>
</comment>
<comment type="caution">
    <text evidence="4">The sequence shown here is derived from an EMBL/GenBank/DDBJ whole genome shotgun (WGS) entry which is preliminary data.</text>
</comment>
<gene>
    <name evidence="4" type="ORF">BKA55DRAFT_535566</name>
</gene>
<dbReference type="RefSeq" id="XP_046054380.1">
    <property type="nucleotide sequence ID" value="XM_046189718.1"/>
</dbReference>
<sequence length="501" mass="56179">MADITVRLRHLAHPIERLMSIAGTPGVSIGVVTKDNPIIYDNYGFRDVERKLPVTEDTIFPICSLTKAITAAALGLLVEEKKVSWDSLVKDVLPTFHSVDPIIHNHTTISDILCHRTGMGWGDNLILGTAGNVLLRSEHVMKFINNRPLIRPFRAKFGYNNLNYEMVGSVIEQVSGQSYFDFLQSRLLDPLGMERTFFQTPSKSVDGVAVCYNALENASTVPIDFLRMGDDGYGAANGGARSSVKDLVKLYSSYMKGFNSQFSETSASNEDSPLKQLNQIMSGKIPSDQPSQHEASYAYGWGRVQLPGRLGQIGLNPALLPNAWFCFIRESLPGSLTFVALLPEMETVIVVLTNSLALNDAADWIGQLIIEEIVNVPSELRTDFTREGRKAGTSPKPLTEYVGTYWDDLQIFKVEVRVLEDKLYWLMQGLETERFKLTHYHEDTFTWLEARDELASRGRWVGSDQDATFWKVEFGANESGKVRELIWVPDVELPPIIYTRS</sequence>
<dbReference type="EMBL" id="JAGMUX010000003">
    <property type="protein sequence ID" value="KAH7265645.1"/>
    <property type="molecule type" value="Genomic_DNA"/>
</dbReference>
<name>A0A9P9HXY4_FUSRE</name>
<dbReference type="Gene3D" id="2.40.128.600">
    <property type="match status" value="1"/>
</dbReference>
<dbReference type="InterPro" id="IPR050491">
    <property type="entry name" value="AmpC-like"/>
</dbReference>
<dbReference type="Pfam" id="PF11954">
    <property type="entry name" value="DUF3471"/>
    <property type="match status" value="1"/>
</dbReference>
<dbReference type="OrthoDB" id="5946976at2759"/>
<organism evidence="4 5">
    <name type="scientific">Fusarium redolens</name>
    <dbReference type="NCBI Taxonomy" id="48865"/>
    <lineage>
        <taxon>Eukaryota</taxon>
        <taxon>Fungi</taxon>
        <taxon>Dikarya</taxon>
        <taxon>Ascomycota</taxon>
        <taxon>Pezizomycotina</taxon>
        <taxon>Sordariomycetes</taxon>
        <taxon>Hypocreomycetidae</taxon>
        <taxon>Hypocreales</taxon>
        <taxon>Nectriaceae</taxon>
        <taxon>Fusarium</taxon>
        <taxon>Fusarium redolens species complex</taxon>
    </lineage>
</organism>
<dbReference type="Gene3D" id="3.40.710.10">
    <property type="entry name" value="DD-peptidase/beta-lactamase superfamily"/>
    <property type="match status" value="1"/>
</dbReference>
<reference evidence="4" key="1">
    <citation type="journal article" date="2021" name="Nat. Commun.">
        <title>Genetic determinants of endophytism in the Arabidopsis root mycobiome.</title>
        <authorList>
            <person name="Mesny F."/>
            <person name="Miyauchi S."/>
            <person name="Thiergart T."/>
            <person name="Pickel B."/>
            <person name="Atanasova L."/>
            <person name="Karlsson M."/>
            <person name="Huettel B."/>
            <person name="Barry K.W."/>
            <person name="Haridas S."/>
            <person name="Chen C."/>
            <person name="Bauer D."/>
            <person name="Andreopoulos W."/>
            <person name="Pangilinan J."/>
            <person name="LaButti K."/>
            <person name="Riley R."/>
            <person name="Lipzen A."/>
            <person name="Clum A."/>
            <person name="Drula E."/>
            <person name="Henrissat B."/>
            <person name="Kohler A."/>
            <person name="Grigoriev I.V."/>
            <person name="Martin F.M."/>
            <person name="Hacquard S."/>
        </authorList>
    </citation>
    <scope>NUCLEOTIDE SEQUENCE</scope>
    <source>
        <strain evidence="4">MPI-CAGE-AT-0023</strain>
    </source>
</reference>
<proteinExistence type="inferred from homology"/>
<evidence type="ECO:0000313" key="5">
    <source>
        <dbReference type="Proteomes" id="UP000720189"/>
    </source>
</evidence>
<dbReference type="PANTHER" id="PTHR46825">
    <property type="entry name" value="D-ALANYL-D-ALANINE-CARBOXYPEPTIDASE/ENDOPEPTIDASE AMPH"/>
    <property type="match status" value="1"/>
</dbReference>
<evidence type="ECO:0000313" key="4">
    <source>
        <dbReference type="EMBL" id="KAH7265645.1"/>
    </source>
</evidence>
<dbReference type="PANTHER" id="PTHR46825:SF14">
    <property type="entry name" value="BETA-LACTAMASE-RELATED DOMAIN-CONTAINING PROTEIN"/>
    <property type="match status" value="1"/>
</dbReference>